<dbReference type="InterPro" id="IPR011009">
    <property type="entry name" value="Kinase-like_dom_sf"/>
</dbReference>
<feature type="domain" description="Aminoglycoside phosphotransferase" evidence="1">
    <location>
        <begin position="30"/>
        <end position="250"/>
    </location>
</feature>
<dbReference type="STRING" id="644282.Deba_0809"/>
<name>E1QF44_DESB2</name>
<reference evidence="2 3" key="1">
    <citation type="journal article" date="2010" name="Stand. Genomic Sci.">
        <title>Complete genome sequence of Desulfarculus baarsii type strain (2st14).</title>
        <authorList>
            <person name="Sun H."/>
            <person name="Spring S."/>
            <person name="Lapidus A."/>
            <person name="Davenport K."/>
            <person name="Del Rio T.G."/>
            <person name="Tice H."/>
            <person name="Nolan M."/>
            <person name="Copeland A."/>
            <person name="Cheng J.F."/>
            <person name="Lucas S."/>
            <person name="Tapia R."/>
            <person name="Goodwin L."/>
            <person name="Pitluck S."/>
            <person name="Ivanova N."/>
            <person name="Pagani I."/>
            <person name="Mavromatis K."/>
            <person name="Ovchinnikova G."/>
            <person name="Pati A."/>
            <person name="Chen A."/>
            <person name="Palaniappan K."/>
            <person name="Hauser L."/>
            <person name="Chang Y.J."/>
            <person name="Jeffries C.D."/>
            <person name="Detter J.C."/>
            <person name="Han C."/>
            <person name="Rohde M."/>
            <person name="Brambilla E."/>
            <person name="Goker M."/>
            <person name="Woyke T."/>
            <person name="Bristow J."/>
            <person name="Eisen J.A."/>
            <person name="Markowitz V."/>
            <person name="Hugenholtz P."/>
            <person name="Kyrpides N.C."/>
            <person name="Klenk H.P."/>
            <person name="Land M."/>
        </authorList>
    </citation>
    <scope>NUCLEOTIDE SEQUENCE [LARGE SCALE GENOMIC DNA]</scope>
    <source>
        <strain evidence="3">ATCC 33931 / DSM 2075 / LMG 7858 / VKM B-1802 / 2st14</strain>
    </source>
</reference>
<dbReference type="Proteomes" id="UP000009047">
    <property type="component" value="Chromosome"/>
</dbReference>
<evidence type="ECO:0000313" key="2">
    <source>
        <dbReference type="EMBL" id="ADK84180.1"/>
    </source>
</evidence>
<protein>
    <submittedName>
        <fullName evidence="2">Aminoglycoside phosphotransferase</fullName>
    </submittedName>
</protein>
<dbReference type="eggNOG" id="COG3178">
    <property type="taxonomic scope" value="Bacteria"/>
</dbReference>
<dbReference type="Pfam" id="PF01636">
    <property type="entry name" value="APH"/>
    <property type="match status" value="1"/>
</dbReference>
<organism evidence="2 3">
    <name type="scientific">Desulfarculus baarsii (strain ATCC 33931 / DSM 2075 / LMG 7858 / VKM B-1802 / 2st14)</name>
    <dbReference type="NCBI Taxonomy" id="644282"/>
    <lineage>
        <taxon>Bacteria</taxon>
        <taxon>Pseudomonadati</taxon>
        <taxon>Thermodesulfobacteriota</taxon>
        <taxon>Desulfarculia</taxon>
        <taxon>Desulfarculales</taxon>
        <taxon>Desulfarculaceae</taxon>
        <taxon>Desulfarculus</taxon>
    </lineage>
</organism>
<dbReference type="AlphaFoldDB" id="E1QF44"/>
<dbReference type="Gene3D" id="3.90.1200.10">
    <property type="match status" value="1"/>
</dbReference>
<dbReference type="KEGG" id="dbr:Deba_0809"/>
<evidence type="ECO:0000313" key="3">
    <source>
        <dbReference type="Proteomes" id="UP000009047"/>
    </source>
</evidence>
<dbReference type="SUPFAM" id="SSF56112">
    <property type="entry name" value="Protein kinase-like (PK-like)"/>
    <property type="match status" value="1"/>
</dbReference>
<dbReference type="EMBL" id="CP002085">
    <property type="protein sequence ID" value="ADK84180.1"/>
    <property type="molecule type" value="Genomic_DNA"/>
</dbReference>
<proteinExistence type="predicted"/>
<sequence>MIAAWAARHWPGGPVARPEATAMAPDGSTRFFVRLRAAGRQLVAMHGPDNPAEARAWLHLAGVLAAGGLPAPKVWAAEERAGLFLMDDLGQADLHGAALALAGDADALAKLYEPVLAMLARLQAVGAAGLDVSYCFDGAELSPEFLLRREAGYFMEWFVEAACGLRERPAGLAEELALVAERAGRAEPRGLVHRDFQSRNIVLGPCGPGLVDFQGARLGPAQYDLASLLHDPYVDLPWPLRRRLLGRYLDLRRDVGPFDAEAFVEGWPFVCLSRLMQALGAYGFLCGRRKKPFFAAHGRPALNSLRRLLAEPPLAMLPALGQLARRLPDDPGPLLAALAGEDSR</sequence>
<dbReference type="Gene3D" id="3.30.200.20">
    <property type="entry name" value="Phosphorylase Kinase, domain 1"/>
    <property type="match status" value="1"/>
</dbReference>
<keyword evidence="3" id="KW-1185">Reference proteome</keyword>
<gene>
    <name evidence="2" type="ordered locus">Deba_0809</name>
</gene>
<evidence type="ECO:0000259" key="1">
    <source>
        <dbReference type="Pfam" id="PF01636"/>
    </source>
</evidence>
<dbReference type="HOGENOM" id="CLU_021467_1_0_7"/>
<accession>E1QF44</accession>
<dbReference type="InterPro" id="IPR002575">
    <property type="entry name" value="Aminoglycoside_PTrfase"/>
</dbReference>